<evidence type="ECO:0000313" key="1">
    <source>
        <dbReference type="EMBL" id="KAK4872540.1"/>
    </source>
</evidence>
<proteinExistence type="predicted"/>
<comment type="caution">
    <text evidence="1">The sequence shown here is derived from an EMBL/GenBank/DDBJ whole genome shotgun (WGS) entry which is preliminary data.</text>
</comment>
<organism evidence="1 2">
    <name type="scientific">Aquatica leii</name>
    <dbReference type="NCBI Taxonomy" id="1421715"/>
    <lineage>
        <taxon>Eukaryota</taxon>
        <taxon>Metazoa</taxon>
        <taxon>Ecdysozoa</taxon>
        <taxon>Arthropoda</taxon>
        <taxon>Hexapoda</taxon>
        <taxon>Insecta</taxon>
        <taxon>Pterygota</taxon>
        <taxon>Neoptera</taxon>
        <taxon>Endopterygota</taxon>
        <taxon>Coleoptera</taxon>
        <taxon>Polyphaga</taxon>
        <taxon>Elateriformia</taxon>
        <taxon>Elateroidea</taxon>
        <taxon>Lampyridae</taxon>
        <taxon>Luciolinae</taxon>
        <taxon>Aquatica</taxon>
    </lineage>
</organism>
<evidence type="ECO:0000313" key="2">
    <source>
        <dbReference type="Proteomes" id="UP001353858"/>
    </source>
</evidence>
<keyword evidence="2" id="KW-1185">Reference proteome</keyword>
<dbReference type="AlphaFoldDB" id="A0AAN7PYM4"/>
<gene>
    <name evidence="1" type="ORF">RN001_014569</name>
</gene>
<sequence>MPSFSTGSYEKARNIAAESDYTSITEILGRGCRISKPTDAERQYNKRFASPVVNGFTTDEDEEQEKNKKIDNCTYPVYILRNRKKLVCRIGENGADFMKNVFTLIYDDKFAAENTWMGKKNKLKLSELKFNKTVREAIQSKFPDLTSSDFTRKAGEWFWLGAQRYKRRSIYKFQVYQNLISLLHGYSNFYRNSKRIIPARILTLQAY</sequence>
<dbReference type="EMBL" id="JARPUR010000007">
    <property type="protein sequence ID" value="KAK4872540.1"/>
    <property type="molecule type" value="Genomic_DNA"/>
</dbReference>
<dbReference type="Proteomes" id="UP001353858">
    <property type="component" value="Unassembled WGS sequence"/>
</dbReference>
<name>A0AAN7PYM4_9COLE</name>
<reference evidence="2" key="1">
    <citation type="submission" date="2023-01" db="EMBL/GenBank/DDBJ databases">
        <title>Key to firefly adult light organ development and bioluminescence: homeobox transcription factors regulate luciferase expression and transportation to peroxisome.</title>
        <authorList>
            <person name="Fu X."/>
        </authorList>
    </citation>
    <scope>NUCLEOTIDE SEQUENCE [LARGE SCALE GENOMIC DNA]</scope>
</reference>
<accession>A0AAN7PYM4</accession>
<protein>
    <submittedName>
        <fullName evidence="1">Uncharacterized protein</fullName>
    </submittedName>
</protein>